<protein>
    <submittedName>
        <fullName evidence="2">Acyl-CoA dehydrogenase</fullName>
    </submittedName>
</protein>
<dbReference type="AlphaFoldDB" id="A0A3G7TN58"/>
<dbReference type="GO" id="GO:0006552">
    <property type="term" value="P:L-leucine catabolic process"/>
    <property type="evidence" value="ECO:0007669"/>
    <property type="project" value="TreeGrafter"/>
</dbReference>
<evidence type="ECO:0000313" key="3">
    <source>
        <dbReference type="Proteomes" id="UP000268048"/>
    </source>
</evidence>
<dbReference type="InterPro" id="IPR013786">
    <property type="entry name" value="AcylCoA_DH/ox_N"/>
</dbReference>
<dbReference type="GO" id="GO:0008470">
    <property type="term" value="F:3-methylbutanoyl-CoA dehydrogenase activity"/>
    <property type="evidence" value="ECO:0007669"/>
    <property type="project" value="TreeGrafter"/>
</dbReference>
<evidence type="ECO:0000313" key="2">
    <source>
        <dbReference type="EMBL" id="AZE48554.1"/>
    </source>
</evidence>
<dbReference type="Gene3D" id="1.10.540.10">
    <property type="entry name" value="Acyl-CoA dehydrogenase/oxidase, N-terminal domain"/>
    <property type="match status" value="1"/>
</dbReference>
<dbReference type="PANTHER" id="PTHR43884">
    <property type="entry name" value="ACYL-COA DEHYDROGENASE"/>
    <property type="match status" value="1"/>
</dbReference>
<proteinExistence type="predicted"/>
<dbReference type="Pfam" id="PF02771">
    <property type="entry name" value="Acyl-CoA_dh_N"/>
    <property type="match status" value="1"/>
</dbReference>
<reference evidence="2 3" key="1">
    <citation type="submission" date="2018-03" db="EMBL/GenBank/DDBJ databases">
        <title>Diversity of phytobeneficial traits revealed by whole-genome analysis of worldwide-isolated phenazine-producing Pseudomonas spp.</title>
        <authorList>
            <person name="Biessy A."/>
            <person name="Novinscak A."/>
            <person name="Blom J."/>
            <person name="Leger G."/>
            <person name="Thomashow L.S."/>
            <person name="Cazorla F.M."/>
            <person name="Josic D."/>
            <person name="Filion M."/>
        </authorList>
    </citation>
    <scope>NUCLEOTIDE SEQUENCE [LARGE SCALE GENOMIC DNA]</scope>
    <source>
        <strain evidence="2 3">B25</strain>
    </source>
</reference>
<evidence type="ECO:0000259" key="1">
    <source>
        <dbReference type="Pfam" id="PF02771"/>
    </source>
</evidence>
<gene>
    <name evidence="2" type="ORF">C4K04_2882</name>
</gene>
<dbReference type="PANTHER" id="PTHR43884:SF12">
    <property type="entry name" value="ISOVALERYL-COA DEHYDROGENASE, MITOCHONDRIAL-RELATED"/>
    <property type="match status" value="1"/>
</dbReference>
<dbReference type="EMBL" id="CP027753">
    <property type="protein sequence ID" value="AZE48554.1"/>
    <property type="molecule type" value="Genomic_DNA"/>
</dbReference>
<dbReference type="GO" id="GO:0050660">
    <property type="term" value="F:flavin adenine dinucleotide binding"/>
    <property type="evidence" value="ECO:0007669"/>
    <property type="project" value="InterPro"/>
</dbReference>
<dbReference type="InterPro" id="IPR009100">
    <property type="entry name" value="AcylCoA_DH/oxidase_NM_dom_sf"/>
</dbReference>
<sequence length="241" mass="25921">MTATAQPTRTAHLIRSDAEAIAVARTLAERFAVEASVRDRERRPPFAELDEFSASGLWGITIPKAYGGAGASCVTVAQVIKIISAADSSLGQLPQNHLGVLDILLQTASEEQKRYYFAKVLQGYRFGNAFSEAGSKHAGAFETRIRFNADGARIEVAAALQERAQSLLAREPDVAEIGVAQAEAAIASREALLAVSNAEFELTGQRSPLPAALDEPLRWKYPLIGNYRLNGVVPPSFRSAV</sequence>
<name>A0A3G7TN58_9PSED</name>
<dbReference type="InterPro" id="IPR037069">
    <property type="entry name" value="AcylCoA_DH/ox_N_sf"/>
</dbReference>
<dbReference type="SUPFAM" id="SSF56645">
    <property type="entry name" value="Acyl-CoA dehydrogenase NM domain-like"/>
    <property type="match status" value="1"/>
</dbReference>
<dbReference type="Proteomes" id="UP000268048">
    <property type="component" value="Chromosome"/>
</dbReference>
<accession>A0A3G7TN58</accession>
<feature type="domain" description="Acyl-CoA dehydrogenase/oxidase N-terminal" evidence="1">
    <location>
        <begin position="23"/>
        <end position="123"/>
    </location>
</feature>
<organism evidence="2 3">
    <name type="scientific">Pseudomonas chlororaphis</name>
    <dbReference type="NCBI Taxonomy" id="587753"/>
    <lineage>
        <taxon>Bacteria</taxon>
        <taxon>Pseudomonadati</taxon>
        <taxon>Pseudomonadota</taxon>
        <taxon>Gammaproteobacteria</taxon>
        <taxon>Pseudomonadales</taxon>
        <taxon>Pseudomonadaceae</taxon>
        <taxon>Pseudomonas</taxon>
    </lineage>
</organism>